<dbReference type="OrthoDB" id="433738at2759"/>
<name>A0A448ZRY3_9STRA</name>
<evidence type="ECO:0000313" key="4">
    <source>
        <dbReference type="Proteomes" id="UP000291116"/>
    </source>
</evidence>
<evidence type="ECO:0000259" key="2">
    <source>
        <dbReference type="Pfam" id="PF01755"/>
    </source>
</evidence>
<dbReference type="Pfam" id="PF01755">
    <property type="entry name" value="Glyco_transf_25"/>
    <property type="match status" value="1"/>
</dbReference>
<feature type="region of interest" description="Disordered" evidence="1">
    <location>
        <begin position="1"/>
        <end position="29"/>
    </location>
</feature>
<protein>
    <recommendedName>
        <fullName evidence="2">Glycosyl transferase family 25 domain-containing protein</fullName>
    </recommendedName>
</protein>
<dbReference type="Proteomes" id="UP000291116">
    <property type="component" value="Unassembled WGS sequence"/>
</dbReference>
<feature type="compositionally biased region" description="Basic residues" evidence="1">
    <location>
        <begin position="1"/>
        <end position="11"/>
    </location>
</feature>
<gene>
    <name evidence="3" type="ORF">PSNMU_V1.4_AUG-EV-PASAV3_0119460</name>
</gene>
<dbReference type="EMBL" id="CAACVS010000669">
    <property type="protein sequence ID" value="VEU44811.1"/>
    <property type="molecule type" value="Genomic_DNA"/>
</dbReference>
<evidence type="ECO:0000313" key="3">
    <source>
        <dbReference type="EMBL" id="VEU44811.1"/>
    </source>
</evidence>
<proteinExistence type="predicted"/>
<evidence type="ECO:0000256" key="1">
    <source>
        <dbReference type="SAM" id="MobiDB-lite"/>
    </source>
</evidence>
<dbReference type="AlphaFoldDB" id="A0A448ZRY3"/>
<feature type="compositionally biased region" description="Polar residues" evidence="1">
    <location>
        <begin position="17"/>
        <end position="29"/>
    </location>
</feature>
<dbReference type="InterPro" id="IPR002654">
    <property type="entry name" value="Glyco_trans_25"/>
</dbReference>
<keyword evidence="4" id="KW-1185">Reference proteome</keyword>
<accession>A0A448ZRY3</accession>
<sequence length="396" mass="44158">MPYVPPHKRRLVGLPTPKQSASSGERTKTTALQRNYNKIDGSNTSDRLEDENCRLFCGTFSSIRCINLQDRTNDWERFLRQGRRIGPRFLNKLERFDAVNGGELVAALQSGDGDGDNTVAIVAPRERCVGTHCARIGMDILLEWDTTGNAQWDRHVQPGITKRLTPGEIGCALSHASLWRELATGKPNRHPEEGNELTGTATGSLLSTPLLPMLIFEDDAEFLASSPNAQQGKHYSDKSADRFLEAFRLARRQLPTDSWDVFYLGFSDRGERRDVLRSGAPQRREAGAGWQGAGEEDIVVELFRPTYGFHTHCYAITQAAAQRLLQNLPIVGPVDVWLADNEWFGLDVYCAVVANEGWKGTGSPLVGQNRRRKSSIVQSGRTKQRGSHWRTNSKQG</sequence>
<reference evidence="3 4" key="1">
    <citation type="submission" date="2019-01" db="EMBL/GenBank/DDBJ databases">
        <authorList>
            <person name="Ferrante I. M."/>
        </authorList>
    </citation>
    <scope>NUCLEOTIDE SEQUENCE [LARGE SCALE GENOMIC DNA]</scope>
    <source>
        <strain evidence="3 4">B856</strain>
    </source>
</reference>
<organism evidence="3 4">
    <name type="scientific">Pseudo-nitzschia multistriata</name>
    <dbReference type="NCBI Taxonomy" id="183589"/>
    <lineage>
        <taxon>Eukaryota</taxon>
        <taxon>Sar</taxon>
        <taxon>Stramenopiles</taxon>
        <taxon>Ochrophyta</taxon>
        <taxon>Bacillariophyta</taxon>
        <taxon>Bacillariophyceae</taxon>
        <taxon>Bacillariophycidae</taxon>
        <taxon>Bacillariales</taxon>
        <taxon>Bacillariaceae</taxon>
        <taxon>Pseudo-nitzschia</taxon>
    </lineage>
</organism>
<feature type="region of interest" description="Disordered" evidence="1">
    <location>
        <begin position="362"/>
        <end position="396"/>
    </location>
</feature>
<feature type="domain" description="Glycosyl transferase family 25" evidence="2">
    <location>
        <begin position="160"/>
        <end position="335"/>
    </location>
</feature>